<dbReference type="Pfam" id="PF03963">
    <property type="entry name" value="FlgD"/>
    <property type="match status" value="1"/>
</dbReference>
<dbReference type="EMBL" id="BMFJ01000002">
    <property type="protein sequence ID" value="GGE47567.1"/>
    <property type="molecule type" value="Genomic_DNA"/>
</dbReference>
<accession>A0A917EJ47</accession>
<sequence>MDIGSATAAASNGTTAAGSQKAVISSDFETFLKMLSTQLKNQDPLNPVDSTDYATQLATFSSVEQQVLTNSHLEDLIGRIQLSGMSDLAGWVGMQALSTAPAQFDGKPVDLSISAPARADRVTLVVRDASGNTIFRDDLEEGQTSYAWDGEMASGAIAAPGRYSFEVESRLEGELISTEDVASYSRVTEARRSGADILLVVEGGGMVMAASVTGIRA</sequence>
<evidence type="ECO:0000256" key="1">
    <source>
        <dbReference type="ARBA" id="ARBA00010577"/>
    </source>
</evidence>
<comment type="caution">
    <text evidence="7">The sequence shown here is derived from an EMBL/GenBank/DDBJ whole genome shotgun (WGS) entry which is preliminary data.</text>
</comment>
<dbReference type="Pfam" id="PF13860">
    <property type="entry name" value="FlgD_ig"/>
    <property type="match status" value="1"/>
</dbReference>
<proteinExistence type="inferred from homology"/>
<evidence type="ECO:0000313" key="7">
    <source>
        <dbReference type="EMBL" id="GGE47567.1"/>
    </source>
</evidence>
<dbReference type="AlphaFoldDB" id="A0A917EJ47"/>
<reference evidence="8" key="1">
    <citation type="journal article" date="2019" name="Int. J. Syst. Evol. Microbiol.">
        <title>The Global Catalogue of Microorganisms (GCM) 10K type strain sequencing project: providing services to taxonomists for standard genome sequencing and annotation.</title>
        <authorList>
            <consortium name="The Broad Institute Genomics Platform"/>
            <consortium name="The Broad Institute Genome Sequencing Center for Infectious Disease"/>
            <person name="Wu L."/>
            <person name="Ma J."/>
        </authorList>
    </citation>
    <scope>NUCLEOTIDE SEQUENCE [LARGE SCALE GENOMIC DNA]</scope>
    <source>
        <strain evidence="8">CGMCC 1.12664</strain>
    </source>
</reference>
<dbReference type="Proteomes" id="UP000612855">
    <property type="component" value="Unassembled WGS sequence"/>
</dbReference>
<comment type="similarity">
    <text evidence="1 5">Belongs to the FlgD family.</text>
</comment>
<dbReference type="RefSeq" id="WP_188479434.1">
    <property type="nucleotide sequence ID" value="NZ_BMFJ01000002.1"/>
</dbReference>
<evidence type="ECO:0000256" key="3">
    <source>
        <dbReference type="ARBA" id="ARBA00022795"/>
    </source>
</evidence>
<name>A0A917EJ47_9RHOB</name>
<keyword evidence="8" id="KW-1185">Reference proteome</keyword>
<evidence type="ECO:0000256" key="2">
    <source>
        <dbReference type="ARBA" id="ARBA00016013"/>
    </source>
</evidence>
<dbReference type="InterPro" id="IPR005648">
    <property type="entry name" value="FlgD"/>
</dbReference>
<evidence type="ECO:0000313" key="8">
    <source>
        <dbReference type="Proteomes" id="UP000612855"/>
    </source>
</evidence>
<protein>
    <recommendedName>
        <fullName evidence="2 5">Basal-body rod modification protein FlgD</fullName>
    </recommendedName>
</protein>
<evidence type="ECO:0000256" key="4">
    <source>
        <dbReference type="ARBA" id="ARBA00024746"/>
    </source>
</evidence>
<keyword evidence="3 5" id="KW-1005">Bacterial flagellum biogenesis</keyword>
<organism evidence="7 8">
    <name type="scientific">Primorskyibacter flagellatus</name>
    <dbReference type="NCBI Taxonomy" id="1387277"/>
    <lineage>
        <taxon>Bacteria</taxon>
        <taxon>Pseudomonadati</taxon>
        <taxon>Pseudomonadota</taxon>
        <taxon>Alphaproteobacteria</taxon>
        <taxon>Rhodobacterales</taxon>
        <taxon>Roseobacteraceae</taxon>
        <taxon>Primorskyibacter</taxon>
    </lineage>
</organism>
<gene>
    <name evidence="7" type="ORF">GCM10011360_38450</name>
</gene>
<dbReference type="Gene3D" id="2.60.40.4070">
    <property type="match status" value="1"/>
</dbReference>
<dbReference type="InterPro" id="IPR025965">
    <property type="entry name" value="FlgD/Vpr_Ig-like"/>
</dbReference>
<evidence type="ECO:0000259" key="6">
    <source>
        <dbReference type="Pfam" id="PF13860"/>
    </source>
</evidence>
<comment type="function">
    <text evidence="4 5">Required for flagellar hook formation. May act as a scaffolding protein.</text>
</comment>
<evidence type="ECO:0000256" key="5">
    <source>
        <dbReference type="RuleBase" id="RU362076"/>
    </source>
</evidence>
<feature type="domain" description="FlgD/Vpr Ig-like" evidence="6">
    <location>
        <begin position="104"/>
        <end position="170"/>
    </location>
</feature>
<dbReference type="GO" id="GO:0044781">
    <property type="term" value="P:bacterial-type flagellum organization"/>
    <property type="evidence" value="ECO:0007669"/>
    <property type="project" value="UniProtKB-UniRule"/>
</dbReference>